<dbReference type="SUPFAM" id="SSF46689">
    <property type="entry name" value="Homeodomain-like"/>
    <property type="match status" value="1"/>
</dbReference>
<keyword evidence="7" id="KW-1185">Reference proteome</keyword>
<dbReference type="GO" id="GO:0005634">
    <property type="term" value="C:nucleus"/>
    <property type="evidence" value="ECO:0007669"/>
    <property type="project" value="UniProtKB-SubCell"/>
</dbReference>
<evidence type="ECO:0000256" key="1">
    <source>
        <dbReference type="ARBA" id="ARBA00004123"/>
    </source>
</evidence>
<sequence length="148" mass="16416">MTLTQVSTWFANARRRLKKENRYVGRAQQGPGETALSSEATPRGTKRRPRRRGDRPGEHRHRQIDEHDGDQSNEDDEDKAEEPHAPSAPTALAREPGSPLAAADRSRTDSPLGRSKGSRSRQHAPAEPRRHSGQPAGRSPHSKPRSGR</sequence>
<evidence type="ECO:0000256" key="2">
    <source>
        <dbReference type="ARBA" id="ARBA00008446"/>
    </source>
</evidence>
<dbReference type="Gene3D" id="1.10.10.60">
    <property type="entry name" value="Homeodomain-like"/>
    <property type="match status" value="1"/>
</dbReference>
<evidence type="ECO:0000313" key="6">
    <source>
        <dbReference type="EMBL" id="KAB1280645.1"/>
    </source>
</evidence>
<dbReference type="GO" id="GO:0000978">
    <property type="term" value="F:RNA polymerase II cis-regulatory region sequence-specific DNA binding"/>
    <property type="evidence" value="ECO:0007669"/>
    <property type="project" value="TreeGrafter"/>
</dbReference>
<dbReference type="GO" id="GO:0048468">
    <property type="term" value="P:cell development"/>
    <property type="evidence" value="ECO:0007669"/>
    <property type="project" value="TreeGrafter"/>
</dbReference>
<comment type="caution">
    <text evidence="6">The sequence shown here is derived from an EMBL/GenBank/DDBJ whole genome shotgun (WGS) entry which is preliminary data.</text>
</comment>
<evidence type="ECO:0000313" key="7">
    <source>
        <dbReference type="Proteomes" id="UP000299084"/>
    </source>
</evidence>
<feature type="compositionally biased region" description="Basic residues" evidence="4">
    <location>
        <begin position="44"/>
        <end position="62"/>
    </location>
</feature>
<dbReference type="GO" id="GO:0000981">
    <property type="term" value="F:DNA-binding transcription factor activity, RNA polymerase II-specific"/>
    <property type="evidence" value="ECO:0007669"/>
    <property type="project" value="TreeGrafter"/>
</dbReference>
<comment type="subcellular location">
    <subcellularLocation>
        <location evidence="1 3">Nucleus</location>
    </subcellularLocation>
</comment>
<dbReference type="CDD" id="cd00086">
    <property type="entry name" value="homeodomain"/>
    <property type="match status" value="1"/>
</dbReference>
<protein>
    <submittedName>
        <fullName evidence="6">Iroquois-class homeodomain protein IRX-1</fullName>
    </submittedName>
</protein>
<dbReference type="EMBL" id="JWIN03000003">
    <property type="protein sequence ID" value="KAB1280645.1"/>
    <property type="molecule type" value="Genomic_DNA"/>
</dbReference>
<organism evidence="6 7">
    <name type="scientific">Camelus dromedarius</name>
    <name type="common">Dromedary</name>
    <name type="synonym">Arabian camel</name>
    <dbReference type="NCBI Taxonomy" id="9838"/>
    <lineage>
        <taxon>Eukaryota</taxon>
        <taxon>Metazoa</taxon>
        <taxon>Chordata</taxon>
        <taxon>Craniata</taxon>
        <taxon>Vertebrata</taxon>
        <taxon>Euteleostomi</taxon>
        <taxon>Mammalia</taxon>
        <taxon>Eutheria</taxon>
        <taxon>Laurasiatheria</taxon>
        <taxon>Artiodactyla</taxon>
        <taxon>Tylopoda</taxon>
        <taxon>Camelidae</taxon>
        <taxon>Camelus</taxon>
    </lineage>
</organism>
<feature type="region of interest" description="Disordered" evidence="4">
    <location>
        <begin position="19"/>
        <end position="148"/>
    </location>
</feature>
<dbReference type="Proteomes" id="UP000299084">
    <property type="component" value="Unassembled WGS sequence"/>
</dbReference>
<evidence type="ECO:0000256" key="4">
    <source>
        <dbReference type="SAM" id="MobiDB-lite"/>
    </source>
</evidence>
<dbReference type="PANTHER" id="PTHR11211:SF40">
    <property type="entry name" value="MIRROR, ISOFORM C"/>
    <property type="match status" value="1"/>
</dbReference>
<dbReference type="PANTHER" id="PTHR11211">
    <property type="entry name" value="IROQUOIS-CLASS HOMEODOMAIN PROTEIN IRX"/>
    <property type="match status" value="1"/>
</dbReference>
<dbReference type="InterPro" id="IPR001356">
    <property type="entry name" value="HD"/>
</dbReference>
<comment type="similarity">
    <text evidence="2">Belongs to the TALE/IRO homeobox family.</text>
</comment>
<feature type="domain" description="Homeobox" evidence="5">
    <location>
        <begin position="1"/>
        <end position="20"/>
    </location>
</feature>
<dbReference type="GO" id="GO:0030182">
    <property type="term" value="P:neuron differentiation"/>
    <property type="evidence" value="ECO:0007669"/>
    <property type="project" value="TreeGrafter"/>
</dbReference>
<evidence type="ECO:0000256" key="3">
    <source>
        <dbReference type="PROSITE-ProRule" id="PRU00108"/>
    </source>
</evidence>
<reference evidence="6 7" key="1">
    <citation type="journal article" date="2019" name="Mol. Ecol. Resour.">
        <title>Improving Illumina assemblies with Hi-C and long reads: an example with the North African dromedary.</title>
        <authorList>
            <person name="Elbers J.P."/>
            <person name="Rogers M.F."/>
            <person name="Perelman P.L."/>
            <person name="Proskuryakova A.A."/>
            <person name="Serdyukova N.A."/>
            <person name="Johnson W.E."/>
            <person name="Horin P."/>
            <person name="Corander J."/>
            <person name="Murphy D."/>
            <person name="Burger P.A."/>
        </authorList>
    </citation>
    <scope>NUCLEOTIDE SEQUENCE [LARGE SCALE GENOMIC DNA]</scope>
    <source>
        <strain evidence="6">Drom800</strain>
        <tissue evidence="6">Blood</tissue>
    </source>
</reference>
<feature type="DNA-binding region" description="Homeobox" evidence="3">
    <location>
        <begin position="3"/>
        <end position="21"/>
    </location>
</feature>
<dbReference type="InterPro" id="IPR009057">
    <property type="entry name" value="Homeodomain-like_sf"/>
</dbReference>
<feature type="compositionally biased region" description="Acidic residues" evidence="4">
    <location>
        <begin position="71"/>
        <end position="80"/>
    </location>
</feature>
<dbReference type="PROSITE" id="PS50071">
    <property type="entry name" value="HOMEOBOX_2"/>
    <property type="match status" value="1"/>
</dbReference>
<keyword evidence="3 6" id="KW-0371">Homeobox</keyword>
<proteinExistence type="inferred from homology"/>
<gene>
    <name evidence="6" type="ORF">Cadr_000003898</name>
</gene>
<keyword evidence="3 6" id="KW-0238">DNA-binding</keyword>
<name>A0A5N4EBA0_CAMDR</name>
<accession>A0A5N4EBA0</accession>
<dbReference type="AlphaFoldDB" id="A0A5N4EBA0"/>
<evidence type="ECO:0000259" key="5">
    <source>
        <dbReference type="PROSITE" id="PS50071"/>
    </source>
</evidence>
<keyword evidence="3" id="KW-0539">Nucleus</keyword>